<dbReference type="SUPFAM" id="SSF53850">
    <property type="entry name" value="Periplasmic binding protein-like II"/>
    <property type="match status" value="1"/>
</dbReference>
<dbReference type="AlphaFoldDB" id="A0A1I0QYH9"/>
<dbReference type="Pfam" id="PF00126">
    <property type="entry name" value="HTH_1"/>
    <property type="match status" value="1"/>
</dbReference>
<dbReference type="InterPro" id="IPR036390">
    <property type="entry name" value="WH_DNA-bd_sf"/>
</dbReference>
<dbReference type="EMBL" id="FOJI01000010">
    <property type="protein sequence ID" value="SEW32686.1"/>
    <property type="molecule type" value="Genomic_DNA"/>
</dbReference>
<gene>
    <name evidence="6" type="ORF">SAMN05421659_1109</name>
</gene>
<dbReference type="CDD" id="cd05466">
    <property type="entry name" value="PBP2_LTTR_substrate"/>
    <property type="match status" value="1"/>
</dbReference>
<dbReference type="SUPFAM" id="SSF46785">
    <property type="entry name" value="Winged helix' DNA-binding domain"/>
    <property type="match status" value="1"/>
</dbReference>
<reference evidence="6 7" key="1">
    <citation type="submission" date="2016-10" db="EMBL/GenBank/DDBJ databases">
        <authorList>
            <person name="de Groot N.N."/>
        </authorList>
    </citation>
    <scope>NUCLEOTIDE SEQUENCE [LARGE SCALE GENOMIC DNA]</scope>
    <source>
        <strain evidence="6 7">DSM 9179</strain>
    </source>
</reference>
<dbReference type="Gene3D" id="3.40.190.10">
    <property type="entry name" value="Periplasmic binding protein-like II"/>
    <property type="match status" value="2"/>
</dbReference>
<evidence type="ECO:0000256" key="2">
    <source>
        <dbReference type="ARBA" id="ARBA00023015"/>
    </source>
</evidence>
<keyword evidence="2" id="KW-0805">Transcription regulation</keyword>
<keyword evidence="3 6" id="KW-0238">DNA-binding</keyword>
<dbReference type="PROSITE" id="PS50931">
    <property type="entry name" value="HTH_LYSR"/>
    <property type="match status" value="1"/>
</dbReference>
<dbReference type="Pfam" id="PF03466">
    <property type="entry name" value="LysR_substrate"/>
    <property type="match status" value="1"/>
</dbReference>
<name>A0A1I0QYH9_9FIRM</name>
<keyword evidence="7" id="KW-1185">Reference proteome</keyword>
<dbReference type="FunFam" id="1.10.10.10:FF:000001">
    <property type="entry name" value="LysR family transcriptional regulator"/>
    <property type="match status" value="1"/>
</dbReference>
<dbReference type="OrthoDB" id="9803714at2"/>
<dbReference type="PRINTS" id="PR00039">
    <property type="entry name" value="HTHLYSR"/>
</dbReference>
<comment type="similarity">
    <text evidence="1">Belongs to the LysR transcriptional regulatory family.</text>
</comment>
<dbReference type="RefSeq" id="WP_092454673.1">
    <property type="nucleotide sequence ID" value="NZ_FOJI01000010.1"/>
</dbReference>
<evidence type="ECO:0000256" key="3">
    <source>
        <dbReference type="ARBA" id="ARBA00023125"/>
    </source>
</evidence>
<evidence type="ECO:0000313" key="7">
    <source>
        <dbReference type="Proteomes" id="UP000199701"/>
    </source>
</evidence>
<accession>A0A1I0QYH9</accession>
<dbReference type="InterPro" id="IPR005119">
    <property type="entry name" value="LysR_subst-bd"/>
</dbReference>
<organism evidence="6 7">
    <name type="scientific">[Clostridium] fimetarium</name>
    <dbReference type="NCBI Taxonomy" id="99656"/>
    <lineage>
        <taxon>Bacteria</taxon>
        <taxon>Bacillati</taxon>
        <taxon>Bacillota</taxon>
        <taxon>Clostridia</taxon>
        <taxon>Lachnospirales</taxon>
        <taxon>Lachnospiraceae</taxon>
    </lineage>
</organism>
<dbReference type="InterPro" id="IPR000847">
    <property type="entry name" value="LysR_HTH_N"/>
</dbReference>
<dbReference type="PANTHER" id="PTHR30346">
    <property type="entry name" value="TRANSCRIPTIONAL DUAL REGULATOR HCAR-RELATED"/>
    <property type="match status" value="1"/>
</dbReference>
<dbReference type="PANTHER" id="PTHR30346:SF0">
    <property type="entry name" value="HCA OPERON TRANSCRIPTIONAL ACTIVATOR HCAR"/>
    <property type="match status" value="1"/>
</dbReference>
<dbReference type="STRING" id="99656.SAMN05421659_1109"/>
<dbReference type="GO" id="GO:0032993">
    <property type="term" value="C:protein-DNA complex"/>
    <property type="evidence" value="ECO:0007669"/>
    <property type="project" value="TreeGrafter"/>
</dbReference>
<evidence type="ECO:0000259" key="5">
    <source>
        <dbReference type="PROSITE" id="PS50931"/>
    </source>
</evidence>
<evidence type="ECO:0000256" key="1">
    <source>
        <dbReference type="ARBA" id="ARBA00009437"/>
    </source>
</evidence>
<feature type="domain" description="HTH lysR-type" evidence="5">
    <location>
        <begin position="1"/>
        <end position="58"/>
    </location>
</feature>
<proteinExistence type="inferred from homology"/>
<dbReference type="GO" id="GO:0003677">
    <property type="term" value="F:DNA binding"/>
    <property type="evidence" value="ECO:0007669"/>
    <property type="project" value="UniProtKB-KW"/>
</dbReference>
<dbReference type="GO" id="GO:0003700">
    <property type="term" value="F:DNA-binding transcription factor activity"/>
    <property type="evidence" value="ECO:0007669"/>
    <property type="project" value="InterPro"/>
</dbReference>
<sequence length="302" mass="34621">MTLKQLRYALVVAETGSMNEAAKQLFISQPSLSGAIKELESDVNITIFSRNTKGVSLTNEGEGFLGYARQILNQVELLEEKYLDGDNLKKKFGVSTQHYSFAVKAFAEMIKGFDMNEYEFALRETKTFDVIKDVSSGKSELGILYTNDFNEKVLNKLFRENQLEFEHLFRCKGYVYLWKEHPLATKKKILMSELVEYPCLSFEQGDNNSFYFAEEILSTYDYKKKIKASDRATLLNLMVALNGYTLCSGFICEELNGGDYRAIPLDEDVIMNIGYIKRKHMIISNIGEIYIEKLKDYINGLL</sequence>
<keyword evidence="4" id="KW-0804">Transcription</keyword>
<protein>
    <submittedName>
        <fullName evidence="6">DNA-binding transcriptional regulator, LysR family</fullName>
    </submittedName>
</protein>
<evidence type="ECO:0000256" key="4">
    <source>
        <dbReference type="ARBA" id="ARBA00023163"/>
    </source>
</evidence>
<evidence type="ECO:0000313" key="6">
    <source>
        <dbReference type="EMBL" id="SEW32686.1"/>
    </source>
</evidence>
<dbReference type="Proteomes" id="UP000199701">
    <property type="component" value="Unassembled WGS sequence"/>
</dbReference>
<dbReference type="Gene3D" id="1.10.10.10">
    <property type="entry name" value="Winged helix-like DNA-binding domain superfamily/Winged helix DNA-binding domain"/>
    <property type="match status" value="1"/>
</dbReference>
<dbReference type="InterPro" id="IPR036388">
    <property type="entry name" value="WH-like_DNA-bd_sf"/>
</dbReference>